<dbReference type="GO" id="GO:0006508">
    <property type="term" value="P:proteolysis"/>
    <property type="evidence" value="ECO:0007669"/>
    <property type="project" value="UniProtKB-KW"/>
</dbReference>
<feature type="region of interest" description="Disordered" evidence="13">
    <location>
        <begin position="207"/>
        <end position="231"/>
    </location>
</feature>
<dbReference type="SUPFAM" id="SSF50494">
    <property type="entry name" value="Trypsin-like serine proteases"/>
    <property type="match status" value="1"/>
</dbReference>
<dbReference type="PANTHER" id="PTHR24260">
    <property type="match status" value="1"/>
</dbReference>
<proteinExistence type="inferred from homology"/>
<dbReference type="AlphaFoldDB" id="A0A0M4EK78"/>
<feature type="region of interest" description="Disordered" evidence="13">
    <location>
        <begin position="95"/>
        <end position="114"/>
    </location>
</feature>
<comment type="domain">
    <text evidence="12">The clip domain consists of 35-55 residues which are 'knitted' together usually by 3 conserved disulfide bonds forming a clip-like compact structure.</text>
</comment>
<dbReference type="Proteomes" id="UP000494163">
    <property type="component" value="Chromosome 3R"/>
</dbReference>
<evidence type="ECO:0000256" key="1">
    <source>
        <dbReference type="ARBA" id="ARBA00022670"/>
    </source>
</evidence>
<dbReference type="GO" id="GO:0004252">
    <property type="term" value="F:serine-type endopeptidase activity"/>
    <property type="evidence" value="ECO:0007669"/>
    <property type="project" value="UniProtKB-UniRule"/>
</dbReference>
<dbReference type="GO" id="GO:0046872">
    <property type="term" value="F:metal ion binding"/>
    <property type="evidence" value="ECO:0007669"/>
    <property type="project" value="UniProtKB-KW"/>
</dbReference>
<evidence type="ECO:0000259" key="14">
    <source>
        <dbReference type="PROSITE" id="PS50240"/>
    </source>
</evidence>
<dbReference type="InterPro" id="IPR018114">
    <property type="entry name" value="TRYPSIN_HIS"/>
</dbReference>
<comment type="similarity">
    <text evidence="10 12">Belongs to the peptidase S1 family. CLIP subfamily.</text>
</comment>
<keyword evidence="4 11" id="KW-0378">Hydrolase</keyword>
<dbReference type="SMR" id="A0A0M4EK78"/>
<dbReference type="Gene3D" id="2.40.10.10">
    <property type="entry name" value="Trypsin-like serine proteases"/>
    <property type="match status" value="1"/>
</dbReference>
<evidence type="ECO:0000256" key="3">
    <source>
        <dbReference type="ARBA" id="ARBA00022729"/>
    </source>
</evidence>
<feature type="compositionally biased region" description="Polar residues" evidence="13">
    <location>
        <begin position="100"/>
        <end position="111"/>
    </location>
</feature>
<keyword evidence="8" id="KW-1015">Disulfide bond</keyword>
<dbReference type="InterPro" id="IPR009003">
    <property type="entry name" value="Peptidase_S1_PA"/>
</dbReference>
<feature type="chain" id="PRO_5041011565" description="CLIP domain-containing serine protease" evidence="12">
    <location>
        <begin position="25"/>
        <end position="509"/>
    </location>
</feature>
<evidence type="ECO:0000313" key="15">
    <source>
        <dbReference type="EMBL" id="ALC45465.1"/>
    </source>
</evidence>
<keyword evidence="9" id="KW-0325">Glycoprotein</keyword>
<dbReference type="InterPro" id="IPR051333">
    <property type="entry name" value="CLIP_Serine_Protease"/>
</dbReference>
<dbReference type="InterPro" id="IPR038565">
    <property type="entry name" value="CLIP_sf"/>
</dbReference>
<evidence type="ECO:0000256" key="5">
    <source>
        <dbReference type="ARBA" id="ARBA00022825"/>
    </source>
</evidence>
<dbReference type="InterPro" id="IPR033116">
    <property type="entry name" value="TRYPSIN_SER"/>
</dbReference>
<feature type="domain" description="Peptidase S1" evidence="14">
    <location>
        <begin position="240"/>
        <end position="509"/>
    </location>
</feature>
<evidence type="ECO:0000313" key="16">
    <source>
        <dbReference type="Proteomes" id="UP000494163"/>
    </source>
</evidence>
<evidence type="ECO:0000256" key="7">
    <source>
        <dbReference type="ARBA" id="ARBA00023145"/>
    </source>
</evidence>
<keyword evidence="3 12" id="KW-0732">Signal</keyword>
<dbReference type="CDD" id="cd00190">
    <property type="entry name" value="Tryp_SPc"/>
    <property type="match status" value="1"/>
</dbReference>
<feature type="signal peptide" evidence="12">
    <location>
        <begin position="1"/>
        <end position="24"/>
    </location>
</feature>
<dbReference type="EMBL" id="CP012526">
    <property type="protein sequence ID" value="ALC45465.1"/>
    <property type="molecule type" value="Genomic_DNA"/>
</dbReference>
<keyword evidence="6" id="KW-0106">Calcium</keyword>
<dbReference type="Pfam" id="PF00089">
    <property type="entry name" value="Trypsin"/>
    <property type="match status" value="1"/>
</dbReference>
<dbReference type="PRINTS" id="PR00722">
    <property type="entry name" value="CHYMOTRYPSIN"/>
</dbReference>
<comment type="subcellular location">
    <subcellularLocation>
        <location evidence="12">Secreted</location>
    </subcellularLocation>
</comment>
<dbReference type="OMA" id="QDCAPNT"/>
<dbReference type="SMART" id="SM00020">
    <property type="entry name" value="Tryp_SPc"/>
    <property type="match status" value="1"/>
</dbReference>
<dbReference type="OrthoDB" id="547031at2759"/>
<accession>A0A0M4EK78</accession>
<evidence type="ECO:0000256" key="2">
    <source>
        <dbReference type="ARBA" id="ARBA00022723"/>
    </source>
</evidence>
<dbReference type="InterPro" id="IPR043504">
    <property type="entry name" value="Peptidase_S1_PA_chymotrypsin"/>
</dbReference>
<dbReference type="GO" id="GO:0005576">
    <property type="term" value="C:extracellular region"/>
    <property type="evidence" value="ECO:0007669"/>
    <property type="project" value="UniProtKB-SubCell"/>
</dbReference>
<evidence type="ECO:0000256" key="9">
    <source>
        <dbReference type="ARBA" id="ARBA00023180"/>
    </source>
</evidence>
<keyword evidence="1 11" id="KW-0645">Protease</keyword>
<dbReference type="Gene3D" id="3.30.1640.30">
    <property type="match status" value="1"/>
</dbReference>
<evidence type="ECO:0000256" key="6">
    <source>
        <dbReference type="ARBA" id="ARBA00022837"/>
    </source>
</evidence>
<keyword evidence="2" id="KW-0479">Metal-binding</keyword>
<evidence type="ECO:0000256" key="4">
    <source>
        <dbReference type="ARBA" id="ARBA00022801"/>
    </source>
</evidence>
<dbReference type="InterPro" id="IPR022700">
    <property type="entry name" value="CLIP"/>
</dbReference>
<keyword evidence="7" id="KW-0865">Zymogen</keyword>
<dbReference type="PROSITE" id="PS00134">
    <property type="entry name" value="TRYPSIN_HIS"/>
    <property type="match status" value="1"/>
</dbReference>
<dbReference type="PANTHER" id="PTHR24260:SF145">
    <property type="entry name" value="FI17609P1-RELATED"/>
    <property type="match status" value="1"/>
</dbReference>
<gene>
    <name evidence="15" type="ORF">Dbus_chr3Rg215</name>
</gene>
<evidence type="ECO:0000256" key="8">
    <source>
        <dbReference type="ARBA" id="ARBA00023157"/>
    </source>
</evidence>
<keyword evidence="16" id="KW-1185">Reference proteome</keyword>
<dbReference type="Pfam" id="PF12032">
    <property type="entry name" value="CLIP"/>
    <property type="match status" value="1"/>
</dbReference>
<dbReference type="PROSITE" id="PS50240">
    <property type="entry name" value="TRYPSIN_DOM"/>
    <property type="match status" value="1"/>
</dbReference>
<dbReference type="InterPro" id="IPR001314">
    <property type="entry name" value="Peptidase_S1A"/>
</dbReference>
<name>A0A0M4EK78_DROBS</name>
<evidence type="ECO:0000256" key="10">
    <source>
        <dbReference type="ARBA" id="ARBA00024195"/>
    </source>
</evidence>
<feature type="compositionally biased region" description="Low complexity" evidence="13">
    <location>
        <begin position="214"/>
        <end position="226"/>
    </location>
</feature>
<protein>
    <recommendedName>
        <fullName evidence="12">CLIP domain-containing serine protease</fullName>
        <ecNumber evidence="11">3.4.21.-</ecNumber>
    </recommendedName>
</protein>
<evidence type="ECO:0000256" key="13">
    <source>
        <dbReference type="SAM" id="MobiDB-lite"/>
    </source>
</evidence>
<dbReference type="STRING" id="30019.A0A0M4EK78"/>
<dbReference type="InterPro" id="IPR001254">
    <property type="entry name" value="Trypsin_dom"/>
</dbReference>
<dbReference type="FunFam" id="2.40.10.10:FF:000028">
    <property type="entry name" value="Serine protease easter"/>
    <property type="match status" value="1"/>
</dbReference>
<dbReference type="PROSITE" id="PS00135">
    <property type="entry name" value="TRYPSIN_SER"/>
    <property type="match status" value="1"/>
</dbReference>
<keyword evidence="5 11" id="KW-0720">Serine protease</keyword>
<dbReference type="EC" id="3.4.21.-" evidence="11"/>
<evidence type="ECO:0000256" key="12">
    <source>
        <dbReference type="RuleBase" id="RU366078"/>
    </source>
</evidence>
<organism evidence="15 16">
    <name type="scientific">Drosophila busckii</name>
    <name type="common">Fruit fly</name>
    <dbReference type="NCBI Taxonomy" id="30019"/>
    <lineage>
        <taxon>Eukaryota</taxon>
        <taxon>Metazoa</taxon>
        <taxon>Ecdysozoa</taxon>
        <taxon>Arthropoda</taxon>
        <taxon>Hexapoda</taxon>
        <taxon>Insecta</taxon>
        <taxon>Pterygota</taxon>
        <taxon>Neoptera</taxon>
        <taxon>Endopterygota</taxon>
        <taxon>Diptera</taxon>
        <taxon>Brachycera</taxon>
        <taxon>Muscomorpha</taxon>
        <taxon>Ephydroidea</taxon>
        <taxon>Drosophilidae</taxon>
        <taxon>Drosophila</taxon>
    </lineage>
</organism>
<reference evidence="15 16" key="1">
    <citation type="submission" date="2015-08" db="EMBL/GenBank/DDBJ databases">
        <title>Ancestral chromatin configuration constrains chromatin evolution on differentiating sex chromosomes in Drosophila.</title>
        <authorList>
            <person name="Zhou Q."/>
            <person name="Bachtrog D."/>
        </authorList>
    </citation>
    <scope>NUCLEOTIDE SEQUENCE [LARGE SCALE GENOMIC DNA]</scope>
    <source>
        <tissue evidence="15">Whole larvae</tissue>
    </source>
</reference>
<evidence type="ECO:0000256" key="11">
    <source>
        <dbReference type="RuleBase" id="RU363034"/>
    </source>
</evidence>
<keyword evidence="12" id="KW-0964">Secreted</keyword>
<sequence length="509" mass="55534">MHLSFLRIIISLSLCLQFACLVSSGASSSPCHCILIKDCAPFVHLLLHHQPETRNAVFSTVHAAGCGFHGLEPLVCCPQNLALSLHMPRAAPPKERWSWGSAQPRSGQVKQRSSHSFKRFVAKEMEMHLLDYIDFNAQRNCPQPLVDDDDEHHFDGYHYSFDIEHALASETSRPEPEDKPFVFPGDLRFQSNISTKSEGELMAAASQEQATTNASTAKPTATLTTPTNPPDCGVSLNTRITGGEPAQPGQYPWLARIAYRNRTNRRITYRCSGSLISNNYIITAAHCVVNLVNDLELFQVRIGDDAPSSRDCVVSAANCTNPNLFDVARVLVHPNYDQPKYANDIALLNFKNSGNTFTPICLPLNTTAMLAVRLIGQIGIAAGWSTTTAENQTTNARDMSTSVRFLRLPIVNTTTCAISYASFSENFQQPIVITPNHLCAQGQPMNDVCRGDSGGPFMDDGTSGLLNADGRHTLLGIVAFGPTLCGVTTIPGVYTAVSSYIDWIFGSIA</sequence>